<dbReference type="EMBL" id="JABZMI010000080">
    <property type="protein sequence ID" value="MBF1164524.1"/>
    <property type="molecule type" value="Genomic_DNA"/>
</dbReference>
<dbReference type="Proteomes" id="UP000718593">
    <property type="component" value="Unassembled WGS sequence"/>
</dbReference>
<evidence type="ECO:0000256" key="1">
    <source>
        <dbReference type="SAM" id="MobiDB-lite"/>
    </source>
</evidence>
<evidence type="ECO:0000313" key="5">
    <source>
        <dbReference type="Proteomes" id="UP000718593"/>
    </source>
</evidence>
<dbReference type="InterPro" id="IPR012931">
    <property type="entry name" value="TraG_N_Proteobacteria"/>
</dbReference>
<feature type="non-terminal residue" evidence="4">
    <location>
        <position position="1"/>
    </location>
</feature>
<sequence>MTALADETMPKLRNAVEILTYALFPIVVLIIVISGQFAVTFLKAYLGSLLWVQLWPPLYAVTNFIMNTKAATGLSGATEGNGLALKYYNYLGAAVASDQAVAGVLAVAIPVIAYGIVQATMAAANSVVSSVTAGGAYGASASQGNLSMGNATLDTAKTGLHTAGQYNTAPTMRSGMPVATLVGAGASTTTFADGTTAIDASGMQHRMNVRLNAGSRMSAALQQQSEQTETAAIGNMVSAAATTAAALQQSADFVRTHGKGERAGTHFGLGDQAGFTQAVNQAQKVVDSFAKKHGLDQSQSAQLLGMAEVAMHNPKALDLVSPVSVRAAAKVAGTSETTAKQLLEEARNFAKETGFSEAVDKVRRASREATFDTSDESGRRAMAGIRSSLDQSQQHLDQASTSHQQSLAYKEAASRARENSGAWETGLLRQFTDWMGTQYNTFAGRNFDAVTVAQMAEKNPELMTPFVERFFNERVEPALSSGVGEVKSAGDVQAFFEHGKAGVPTANDVARHGQGWLGHVKGAAAGAGVDPSKVVTSGLPQQVAAEQGRAQHALNAGKGGVESQGRPLEQKIHDQTAPGTQPLLGIAATNAVGQVMPDGVSKAMMEKLPGVDMSVGTPGSAVAEAAAERSREGHPRDPVRQSLVGVNDAIERGVSATLPGSVNHALEQTRMHGEQKIGEVIGTRQAQESAPSPLSTGVGEVKTAEEGGDVLGRTLALGESKIGELIGTRPATATQPAEEDGGVKRPGGSEPPPPSSR</sequence>
<feature type="compositionally biased region" description="Polar residues" evidence="1">
    <location>
        <begin position="684"/>
        <end position="695"/>
    </location>
</feature>
<keyword evidence="2" id="KW-0472">Membrane</keyword>
<feature type="domain" description="TraG N-terminal Proteobacteria" evidence="3">
    <location>
        <begin position="3"/>
        <end position="134"/>
    </location>
</feature>
<organism evidence="4 5">
    <name type="scientific">Dechloromonas agitata</name>
    <dbReference type="NCBI Taxonomy" id="73030"/>
    <lineage>
        <taxon>Bacteria</taxon>
        <taxon>Pseudomonadati</taxon>
        <taxon>Pseudomonadota</taxon>
        <taxon>Betaproteobacteria</taxon>
        <taxon>Rhodocyclales</taxon>
        <taxon>Azonexaceae</taxon>
        <taxon>Dechloromonas</taxon>
    </lineage>
</organism>
<feature type="region of interest" description="Disordered" evidence="1">
    <location>
        <begin position="683"/>
        <end position="757"/>
    </location>
</feature>
<dbReference type="Pfam" id="PF07916">
    <property type="entry name" value="TraG_N"/>
    <property type="match status" value="1"/>
</dbReference>
<proteinExistence type="predicted"/>
<evidence type="ECO:0000256" key="2">
    <source>
        <dbReference type="SAM" id="Phobius"/>
    </source>
</evidence>
<evidence type="ECO:0000259" key="3">
    <source>
        <dbReference type="Pfam" id="PF07916"/>
    </source>
</evidence>
<keyword evidence="2" id="KW-1133">Transmembrane helix</keyword>
<feature type="transmembrane region" description="Helical" evidence="2">
    <location>
        <begin position="18"/>
        <end position="39"/>
    </location>
</feature>
<reference evidence="4" key="1">
    <citation type="submission" date="2020-04" db="EMBL/GenBank/DDBJ databases">
        <title>Deep metagenomics examines the oral microbiome during advanced dental caries in children, revealing novel taxa and co-occurrences with host molecules.</title>
        <authorList>
            <person name="Baker J.L."/>
            <person name="Morton J.T."/>
            <person name="Dinis M."/>
            <person name="Alvarez R."/>
            <person name="Tran N.C."/>
            <person name="Knight R."/>
            <person name="Edlund A."/>
        </authorList>
    </citation>
    <scope>NUCLEOTIDE SEQUENCE</scope>
    <source>
        <strain evidence="4">JCVI_32_bin.24</strain>
    </source>
</reference>
<protein>
    <submittedName>
        <fullName evidence="4">Conjugal transfer protein TraG N-terminal domain-containing protein</fullName>
    </submittedName>
</protein>
<name>A0A930BQU0_9RHOO</name>
<accession>A0A930BQU0</accession>
<keyword evidence="2" id="KW-0812">Transmembrane</keyword>
<evidence type="ECO:0000313" key="4">
    <source>
        <dbReference type="EMBL" id="MBF1164524.1"/>
    </source>
</evidence>
<feature type="compositionally biased region" description="Low complexity" evidence="1">
    <location>
        <begin position="388"/>
        <end position="400"/>
    </location>
</feature>
<comment type="caution">
    <text evidence="4">The sequence shown here is derived from an EMBL/GenBank/DDBJ whole genome shotgun (WGS) entry which is preliminary data.</text>
</comment>
<feature type="region of interest" description="Disordered" evidence="1">
    <location>
        <begin position="388"/>
        <end position="415"/>
    </location>
</feature>
<gene>
    <name evidence="4" type="ORF">HXL68_05745</name>
</gene>
<dbReference type="AlphaFoldDB" id="A0A930BQU0"/>